<dbReference type="Gene3D" id="3.20.20.450">
    <property type="entry name" value="EAL domain"/>
    <property type="match status" value="1"/>
</dbReference>
<organism evidence="2 3">
    <name type="scientific">Lysinibacillus antri</name>
    <dbReference type="NCBI Taxonomy" id="2498145"/>
    <lineage>
        <taxon>Bacteria</taxon>
        <taxon>Bacillati</taxon>
        <taxon>Bacillota</taxon>
        <taxon>Bacilli</taxon>
        <taxon>Bacillales</taxon>
        <taxon>Bacillaceae</taxon>
        <taxon>Lysinibacillus</taxon>
    </lineage>
</organism>
<keyword evidence="3" id="KW-1185">Reference proteome</keyword>
<dbReference type="CDD" id="cd01948">
    <property type="entry name" value="EAL"/>
    <property type="match status" value="1"/>
</dbReference>
<sequence length="461" mass="52773">MITVRNSLFEEQTTIIQMISSGMPLKSILTFIVESIENNCDSFKLYGSILLYNPLLEQLVETASSSLPTNFIKAIEPIDVSPYGDSCGTAAFLKQPIIVSDIQNNALWDKNGHIATSYGFRACWSIPLLSSKKELIGMIVLYKREVGKPDEETMNALAIYNKLASLAIEISANNNNNTHGLHCYEFDKHLKGTNETNKKVLRELYTALERGEFEVFYQPYFGINQKLLGVEALIRWNHPHLGLLTPASFLGAAEETGFILELEKWVLTKSINKMRKLYQNGWTDLRLSVNISAQQFENPRFPKMVEELLKEASFHPENLTLEVTERFLIHKENINIVNRFKATGIKLSIDDFGTAYSSLQYLKDLNIDEIKIDRCFISNLEIDNNSQKIVEMIIMLGHQLNLNIVAEGVETEMQLQLLKKMKCDSIQGFLFSKPIPFNHLKKNFFQQMKETWSDNYVFQKN</sequence>
<dbReference type="PROSITE" id="PS50883">
    <property type="entry name" value="EAL"/>
    <property type="match status" value="1"/>
</dbReference>
<dbReference type="PANTHER" id="PTHR33121">
    <property type="entry name" value="CYCLIC DI-GMP PHOSPHODIESTERASE PDEF"/>
    <property type="match status" value="1"/>
</dbReference>
<dbReference type="AlphaFoldDB" id="A0A3S0P932"/>
<dbReference type="EMBL" id="RYYR01000006">
    <property type="protein sequence ID" value="RUL54683.1"/>
    <property type="molecule type" value="Genomic_DNA"/>
</dbReference>
<dbReference type="InterPro" id="IPR003018">
    <property type="entry name" value="GAF"/>
</dbReference>
<proteinExistence type="predicted"/>
<dbReference type="InterPro" id="IPR050706">
    <property type="entry name" value="Cyclic-di-GMP_PDE-like"/>
</dbReference>
<dbReference type="SUPFAM" id="SSF55781">
    <property type="entry name" value="GAF domain-like"/>
    <property type="match status" value="1"/>
</dbReference>
<feature type="domain" description="EAL" evidence="1">
    <location>
        <begin position="197"/>
        <end position="448"/>
    </location>
</feature>
<dbReference type="InterPro" id="IPR001633">
    <property type="entry name" value="EAL_dom"/>
</dbReference>
<protein>
    <submittedName>
        <fullName evidence="2">EAL domain-containing protein</fullName>
    </submittedName>
</protein>
<dbReference type="GO" id="GO:0071111">
    <property type="term" value="F:cyclic-guanylate-specific phosphodiesterase activity"/>
    <property type="evidence" value="ECO:0007669"/>
    <property type="project" value="InterPro"/>
</dbReference>
<evidence type="ECO:0000259" key="1">
    <source>
        <dbReference type="PROSITE" id="PS50883"/>
    </source>
</evidence>
<evidence type="ECO:0000313" key="2">
    <source>
        <dbReference type="EMBL" id="RUL54683.1"/>
    </source>
</evidence>
<reference evidence="2 3" key="1">
    <citation type="submission" date="2018-12" db="EMBL/GenBank/DDBJ databases">
        <title>Lysinibacillus antri sp. nov., isolated from a cave soil.</title>
        <authorList>
            <person name="Narsing Rao M.P."/>
            <person name="Zhang H."/>
            <person name="Dong Z.-Y."/>
            <person name="Niu X.-K."/>
            <person name="Zhang K."/>
            <person name="Fang B.-Z."/>
            <person name="Kang Y.-Q."/>
            <person name="Xiao M."/>
            <person name="Li W.-J."/>
        </authorList>
    </citation>
    <scope>NUCLEOTIDE SEQUENCE [LARGE SCALE GENOMIC DNA]</scope>
    <source>
        <strain evidence="2 3">SYSU K30002</strain>
    </source>
</reference>
<dbReference type="InterPro" id="IPR029016">
    <property type="entry name" value="GAF-like_dom_sf"/>
</dbReference>
<dbReference type="SMART" id="SM00052">
    <property type="entry name" value="EAL"/>
    <property type="match status" value="1"/>
</dbReference>
<name>A0A3S0P932_9BACI</name>
<dbReference type="Proteomes" id="UP000287910">
    <property type="component" value="Unassembled WGS sequence"/>
</dbReference>
<comment type="caution">
    <text evidence="2">The sequence shown here is derived from an EMBL/GenBank/DDBJ whole genome shotgun (WGS) entry which is preliminary data.</text>
</comment>
<dbReference type="Pfam" id="PF13185">
    <property type="entry name" value="GAF_2"/>
    <property type="match status" value="1"/>
</dbReference>
<evidence type="ECO:0000313" key="3">
    <source>
        <dbReference type="Proteomes" id="UP000287910"/>
    </source>
</evidence>
<dbReference type="SUPFAM" id="SSF141868">
    <property type="entry name" value="EAL domain-like"/>
    <property type="match status" value="1"/>
</dbReference>
<dbReference type="Pfam" id="PF00563">
    <property type="entry name" value="EAL"/>
    <property type="match status" value="1"/>
</dbReference>
<dbReference type="InterPro" id="IPR035919">
    <property type="entry name" value="EAL_sf"/>
</dbReference>
<gene>
    <name evidence="2" type="ORF">EK386_05830</name>
</gene>
<dbReference type="Gene3D" id="3.30.450.40">
    <property type="match status" value="1"/>
</dbReference>
<accession>A0A3S0P932</accession>
<dbReference type="SMART" id="SM00065">
    <property type="entry name" value="GAF"/>
    <property type="match status" value="1"/>
</dbReference>
<dbReference type="PANTHER" id="PTHR33121:SF70">
    <property type="entry name" value="SIGNALING PROTEIN YKOW"/>
    <property type="match status" value="1"/>
</dbReference>